<sequence>MPFLMFAPLERAHGRGACRPREAGEGVVRWRTKPTARRPAGERRARSGR</sequence>
<feature type="compositionally biased region" description="Basic and acidic residues" evidence="1">
    <location>
        <begin position="39"/>
        <end position="49"/>
    </location>
</feature>
<dbReference type="KEGG" id="nal:B005_2919"/>
<gene>
    <name evidence="2" type="ordered locus">B005_2919</name>
</gene>
<dbReference type="Proteomes" id="UP000003779">
    <property type="component" value="Chromosome"/>
</dbReference>
<name>J7KX62_NOCAA</name>
<dbReference type="EMBL" id="CP003788">
    <property type="protein sequence ID" value="AFR05978.1"/>
    <property type="molecule type" value="Genomic_DNA"/>
</dbReference>
<evidence type="ECO:0000256" key="1">
    <source>
        <dbReference type="SAM" id="MobiDB-lite"/>
    </source>
</evidence>
<reference evidence="3" key="2">
    <citation type="submission" date="2012-08" db="EMBL/GenBank/DDBJ databases">
        <title>Whole-genome sequence of Nocardiopsis alba strain ATCC BAA-2165 associated with honeybees.</title>
        <authorList>
            <person name="Qiao J."/>
            <person name="Chen L."/>
            <person name="Li Y."/>
            <person name="Wang J."/>
            <person name="Zhang W."/>
            <person name="Chen S."/>
        </authorList>
    </citation>
    <scope>NUCLEOTIDE SEQUENCE [LARGE SCALE GENOMIC DNA]</scope>
    <source>
        <strain evidence="3">ATCC BAA-2165 / BE74</strain>
    </source>
</reference>
<feature type="region of interest" description="Disordered" evidence="1">
    <location>
        <begin position="20"/>
        <end position="49"/>
    </location>
</feature>
<evidence type="ECO:0000313" key="2">
    <source>
        <dbReference type="EMBL" id="AFR05978.1"/>
    </source>
</evidence>
<evidence type="ECO:0000313" key="3">
    <source>
        <dbReference type="Proteomes" id="UP000003779"/>
    </source>
</evidence>
<organism evidence="2 3">
    <name type="scientific">Nocardiopsis alba (strain ATCC BAA-2165 / BE74)</name>
    <dbReference type="NCBI Taxonomy" id="1205910"/>
    <lineage>
        <taxon>Bacteria</taxon>
        <taxon>Bacillati</taxon>
        <taxon>Actinomycetota</taxon>
        <taxon>Actinomycetes</taxon>
        <taxon>Streptosporangiales</taxon>
        <taxon>Nocardiopsidaceae</taxon>
        <taxon>Nocardiopsis</taxon>
    </lineage>
</organism>
<dbReference type="STRING" id="1205910.B005_2919"/>
<reference evidence="2 3" key="1">
    <citation type="journal article" date="2012" name="J. Bacteriol.">
        <title>Whole-Genome Sequence of Nocardiopsis alba Strain ATCC BAA-2165, Associated with Honeybees.</title>
        <authorList>
            <person name="Qiao J."/>
            <person name="Chen L."/>
            <person name="Li Y."/>
            <person name="Wang J."/>
            <person name="Zhang W."/>
            <person name="Chen S."/>
        </authorList>
    </citation>
    <scope>NUCLEOTIDE SEQUENCE [LARGE SCALE GENOMIC DNA]</scope>
    <source>
        <strain evidence="3">ATCC BAA-2165 / BE74</strain>
    </source>
</reference>
<proteinExistence type="predicted"/>
<protein>
    <submittedName>
        <fullName evidence="2">Uncharacterized protein</fullName>
    </submittedName>
</protein>
<accession>J7KX62</accession>
<dbReference type="AlphaFoldDB" id="J7KX62"/>
<dbReference type="HOGENOM" id="CLU_3138285_0_0_11"/>